<organism evidence="2 3">
    <name type="scientific">Puccinia striiformis</name>
    <dbReference type="NCBI Taxonomy" id="27350"/>
    <lineage>
        <taxon>Eukaryota</taxon>
        <taxon>Fungi</taxon>
        <taxon>Dikarya</taxon>
        <taxon>Basidiomycota</taxon>
        <taxon>Pucciniomycotina</taxon>
        <taxon>Pucciniomycetes</taxon>
        <taxon>Pucciniales</taxon>
        <taxon>Pucciniaceae</taxon>
        <taxon>Puccinia</taxon>
    </lineage>
</organism>
<evidence type="ECO:0000313" key="3">
    <source>
        <dbReference type="Proteomes" id="UP000239156"/>
    </source>
</evidence>
<dbReference type="EMBL" id="PKSL01000025">
    <property type="protein sequence ID" value="POW13296.1"/>
    <property type="molecule type" value="Genomic_DNA"/>
</dbReference>
<proteinExistence type="predicted"/>
<gene>
    <name evidence="2" type="ORF">PSTT_03861</name>
</gene>
<sequence>GGYLSITLVALFVFLHSGQAIATTQTCDAYFGPSNDPRRDYCSSDGTRYSCGVNSCKAADRPWSSVYFQNCYLIVNKYTQYNITITGGPKSGQQARLYFVDAQDIHDRKWYSCSYTRDVPDDLNAQRPS</sequence>
<name>A0A2S4VUV6_9BASI</name>
<accession>A0A2S4VUV6</accession>
<dbReference type="VEuPathDB" id="FungiDB:PSHT_01225"/>
<dbReference type="AlphaFoldDB" id="A0A2S4VUV6"/>
<feature type="non-terminal residue" evidence="2">
    <location>
        <position position="1"/>
    </location>
</feature>
<feature type="chain" id="PRO_5015646239" description="Secreted protein" evidence="1">
    <location>
        <begin position="21"/>
        <end position="129"/>
    </location>
</feature>
<keyword evidence="1" id="KW-0732">Signal</keyword>
<evidence type="ECO:0000313" key="2">
    <source>
        <dbReference type="EMBL" id="POW13296.1"/>
    </source>
</evidence>
<evidence type="ECO:0000256" key="1">
    <source>
        <dbReference type="SAM" id="SignalP"/>
    </source>
</evidence>
<feature type="signal peptide" evidence="1">
    <location>
        <begin position="1"/>
        <end position="20"/>
    </location>
</feature>
<reference evidence="2" key="1">
    <citation type="submission" date="2017-12" db="EMBL/GenBank/DDBJ databases">
        <title>Gene loss provides genomic basis for host adaptation in cereal stripe rust fungi.</title>
        <authorList>
            <person name="Xia C."/>
        </authorList>
    </citation>
    <scope>NUCLEOTIDE SEQUENCE [LARGE SCALE GENOMIC DNA]</scope>
    <source>
        <strain evidence="2">93-210</strain>
    </source>
</reference>
<dbReference type="Proteomes" id="UP000239156">
    <property type="component" value="Unassembled WGS sequence"/>
</dbReference>
<keyword evidence="3" id="KW-1185">Reference proteome</keyword>
<evidence type="ECO:0008006" key="4">
    <source>
        <dbReference type="Google" id="ProtNLM"/>
    </source>
</evidence>
<feature type="non-terminal residue" evidence="2">
    <location>
        <position position="129"/>
    </location>
</feature>
<comment type="caution">
    <text evidence="2">The sequence shown here is derived from an EMBL/GenBank/DDBJ whole genome shotgun (WGS) entry which is preliminary data.</text>
</comment>
<dbReference type="VEuPathDB" id="FungiDB:PSTT_03861"/>
<protein>
    <recommendedName>
        <fullName evidence="4">Secreted protein</fullName>
    </recommendedName>
</protein>